<dbReference type="RefSeq" id="WP_162355420.1">
    <property type="nucleotide sequence ID" value="NZ_CP048209.1"/>
</dbReference>
<accession>A0A6C0FVN3</accession>
<evidence type="ECO:0000313" key="2">
    <source>
        <dbReference type="Proteomes" id="UP000476064"/>
    </source>
</evidence>
<sequence length="188" mass="21581">MLDMLPFKQIAIELKLHVNTIYAWNKKLSAFFELYLPNKQFQPSDQGSYDYATIPVNCSDQSNSSKSADSSPQAQCASSIPEVPVTIAVNRENPRHILFSIAKEQRDAASPLEKKPSAEPSKVIHEFQRFCTKKRGFPSRNLFMHLTFFRMLKLLEAINPAILVSKLLKIRLDKDRLSRSNRLFIRLI</sequence>
<organism evidence="1 2">
    <name type="scientific">Paenibacillus lycopersici</name>
    <dbReference type="NCBI Taxonomy" id="2704462"/>
    <lineage>
        <taxon>Bacteria</taxon>
        <taxon>Bacillati</taxon>
        <taxon>Bacillota</taxon>
        <taxon>Bacilli</taxon>
        <taxon>Bacillales</taxon>
        <taxon>Paenibacillaceae</taxon>
        <taxon>Paenibacillus</taxon>
    </lineage>
</organism>
<name>A0A6C0FVN3_9BACL</name>
<gene>
    <name evidence="1" type="ORF">GXP70_04800</name>
</gene>
<dbReference type="KEGG" id="plyc:GXP70_04800"/>
<dbReference type="Proteomes" id="UP000476064">
    <property type="component" value="Chromosome"/>
</dbReference>
<dbReference type="AlphaFoldDB" id="A0A6C0FVN3"/>
<reference evidence="1 2" key="1">
    <citation type="submission" date="2020-01" db="EMBL/GenBank/DDBJ databases">
        <title>Paenibacillus sp. nov., isolated from tomato rhizosphere.</title>
        <authorList>
            <person name="Weon H.-Y."/>
            <person name="Lee S.A."/>
        </authorList>
    </citation>
    <scope>NUCLEOTIDE SEQUENCE [LARGE SCALE GENOMIC DNA]</scope>
    <source>
        <strain evidence="1 2">12200R-189</strain>
    </source>
</reference>
<dbReference type="EMBL" id="CP048209">
    <property type="protein sequence ID" value="QHT59354.1"/>
    <property type="molecule type" value="Genomic_DNA"/>
</dbReference>
<keyword evidence="2" id="KW-1185">Reference proteome</keyword>
<evidence type="ECO:0000313" key="1">
    <source>
        <dbReference type="EMBL" id="QHT59354.1"/>
    </source>
</evidence>
<proteinExistence type="predicted"/>
<protein>
    <submittedName>
        <fullName evidence="1">Uncharacterized protein</fullName>
    </submittedName>
</protein>